<evidence type="ECO:0000256" key="3">
    <source>
        <dbReference type="ARBA" id="ARBA00007185"/>
    </source>
</evidence>
<dbReference type="Gene3D" id="6.10.190.10">
    <property type="match status" value="1"/>
</dbReference>
<dbReference type="InterPro" id="IPR018136">
    <property type="entry name" value="Aconitase_4Fe-4S_BS"/>
</dbReference>
<evidence type="ECO:0000256" key="9">
    <source>
        <dbReference type="ARBA" id="ARBA00023004"/>
    </source>
</evidence>
<dbReference type="Proteomes" id="UP000006640">
    <property type="component" value="Chromosome"/>
</dbReference>
<dbReference type="SUPFAM" id="SSF52016">
    <property type="entry name" value="LeuD/IlvD-like"/>
    <property type="match status" value="1"/>
</dbReference>
<reference evidence="16 17" key="1">
    <citation type="submission" date="2010-01" db="EMBL/GenBank/DDBJ databases">
        <title>The complete genome of Thermobispora bispora DSM 43833.</title>
        <authorList>
            <consortium name="US DOE Joint Genome Institute (JGI-PGF)"/>
            <person name="Lucas S."/>
            <person name="Copeland A."/>
            <person name="Lapidus A."/>
            <person name="Glavina del Rio T."/>
            <person name="Dalin E."/>
            <person name="Tice H."/>
            <person name="Bruce D."/>
            <person name="Goodwin L."/>
            <person name="Pitluck S."/>
            <person name="Kyrpides N."/>
            <person name="Mavromatis K."/>
            <person name="Ivanova N."/>
            <person name="Mikhailova N."/>
            <person name="Chertkov O."/>
            <person name="Brettin T."/>
            <person name="Detter J.C."/>
            <person name="Han C."/>
            <person name="Larimer F."/>
            <person name="Land M."/>
            <person name="Hauser L."/>
            <person name="Markowitz V."/>
            <person name="Cheng J.-F."/>
            <person name="Hugenholtz P."/>
            <person name="Woyke T."/>
            <person name="Wu D."/>
            <person name="Jando M."/>
            <person name="Schneider S."/>
            <person name="Klenk H.-P."/>
            <person name="Eisen J.A."/>
        </authorList>
    </citation>
    <scope>NUCLEOTIDE SEQUENCE [LARGE SCALE GENOMIC DNA]</scope>
    <source>
        <strain evidence="17">ATCC 19993 / DSM 43833 / CBS 139.67 / JCM 10125 / KCTC 9307 / NBRC 14880 / R51</strain>
    </source>
</reference>
<evidence type="ECO:0000256" key="5">
    <source>
        <dbReference type="ARBA" id="ARBA00019378"/>
    </source>
</evidence>
<keyword evidence="10" id="KW-0411">Iron-sulfur</keyword>
<dbReference type="Pfam" id="PF00694">
    <property type="entry name" value="Aconitase_C"/>
    <property type="match status" value="1"/>
</dbReference>
<dbReference type="NCBIfam" id="NF006757">
    <property type="entry name" value="PRK09277.1"/>
    <property type="match status" value="1"/>
</dbReference>
<dbReference type="CDD" id="cd01580">
    <property type="entry name" value="AcnA_IRP_Swivel"/>
    <property type="match status" value="1"/>
</dbReference>
<dbReference type="GO" id="GO:0003994">
    <property type="term" value="F:aconitate hydratase activity"/>
    <property type="evidence" value="ECO:0007669"/>
    <property type="project" value="UniProtKB-EC"/>
</dbReference>
<dbReference type="GO" id="GO:0051536">
    <property type="term" value="F:iron-sulfur cluster binding"/>
    <property type="evidence" value="ECO:0007669"/>
    <property type="project" value="UniProtKB-KW"/>
</dbReference>
<evidence type="ECO:0000256" key="1">
    <source>
        <dbReference type="ARBA" id="ARBA00001966"/>
    </source>
</evidence>
<keyword evidence="9" id="KW-0408">Iron</keyword>
<evidence type="ECO:0000259" key="14">
    <source>
        <dbReference type="Pfam" id="PF00330"/>
    </source>
</evidence>
<dbReference type="eggNOG" id="COG1048">
    <property type="taxonomic scope" value="Bacteria"/>
</dbReference>
<dbReference type="NCBIfam" id="NF009520">
    <property type="entry name" value="PRK12881.1"/>
    <property type="match status" value="1"/>
</dbReference>
<dbReference type="PROSITE" id="PS00450">
    <property type="entry name" value="ACONITASE_1"/>
    <property type="match status" value="1"/>
</dbReference>
<evidence type="ECO:0000256" key="7">
    <source>
        <dbReference type="ARBA" id="ARBA00022723"/>
    </source>
</evidence>
<keyword evidence="7" id="KW-0479">Metal-binding</keyword>
<evidence type="ECO:0000259" key="15">
    <source>
        <dbReference type="Pfam" id="PF00694"/>
    </source>
</evidence>
<evidence type="ECO:0000256" key="2">
    <source>
        <dbReference type="ARBA" id="ARBA00004717"/>
    </source>
</evidence>
<dbReference type="Gene3D" id="3.30.499.10">
    <property type="entry name" value="Aconitase, domain 3"/>
    <property type="match status" value="2"/>
</dbReference>
<dbReference type="InterPro" id="IPR006249">
    <property type="entry name" value="Aconitase/IRP2"/>
</dbReference>
<protein>
    <recommendedName>
        <fullName evidence="5">Aconitate hydratase A</fullName>
        <ecNumber evidence="4">4.2.1.3</ecNumber>
    </recommendedName>
</protein>
<keyword evidence="8" id="KW-0694">RNA-binding</keyword>
<feature type="region of interest" description="Disordered" evidence="13">
    <location>
        <begin position="393"/>
        <end position="447"/>
    </location>
</feature>
<dbReference type="InterPro" id="IPR015928">
    <property type="entry name" value="Aconitase/3IPM_dehydase_swvl"/>
</dbReference>
<dbReference type="InterPro" id="IPR036008">
    <property type="entry name" value="Aconitase_4Fe-4S_dom"/>
</dbReference>
<evidence type="ECO:0000313" key="16">
    <source>
        <dbReference type="EMBL" id="ADG88986.1"/>
    </source>
</evidence>
<comment type="cofactor">
    <cofactor evidence="1">
        <name>[4Fe-4S] cluster</name>
        <dbReference type="ChEBI" id="CHEBI:49883"/>
    </cofactor>
</comment>
<feature type="domain" description="Aconitase/3-isopropylmalate dehydratase large subunit alpha/beta/alpha" evidence="14">
    <location>
        <begin position="71"/>
        <end position="593"/>
    </location>
</feature>
<dbReference type="InterPro" id="IPR001030">
    <property type="entry name" value="Acoase/IPM_deHydtase_lsu_aba"/>
</dbReference>
<dbReference type="Gene3D" id="3.20.19.10">
    <property type="entry name" value="Aconitase, domain 4"/>
    <property type="match status" value="1"/>
</dbReference>
<evidence type="ECO:0000313" key="17">
    <source>
        <dbReference type="Proteomes" id="UP000006640"/>
    </source>
</evidence>
<dbReference type="AlphaFoldDB" id="D6Y3B1"/>
<dbReference type="CDD" id="cd01586">
    <property type="entry name" value="AcnA_IRP"/>
    <property type="match status" value="1"/>
</dbReference>
<gene>
    <name evidence="16" type="ordered locus">Tbis_2276</name>
</gene>
<evidence type="ECO:0000256" key="6">
    <source>
        <dbReference type="ARBA" id="ARBA00022532"/>
    </source>
</evidence>
<comment type="catalytic activity">
    <reaction evidence="12">
        <text>citrate = D-threo-isocitrate</text>
        <dbReference type="Rhea" id="RHEA:10336"/>
        <dbReference type="ChEBI" id="CHEBI:15562"/>
        <dbReference type="ChEBI" id="CHEBI:16947"/>
        <dbReference type="EC" id="4.2.1.3"/>
    </reaction>
</comment>
<keyword evidence="11" id="KW-0456">Lyase</keyword>
<dbReference type="Pfam" id="PF00330">
    <property type="entry name" value="Aconitase"/>
    <property type="match status" value="1"/>
</dbReference>
<dbReference type="UniPathway" id="UPA00223">
    <property type="reaction ID" value="UER00718"/>
</dbReference>
<dbReference type="InterPro" id="IPR015931">
    <property type="entry name" value="Acnase/IPM_dHydase_lsu_aba_1/3"/>
</dbReference>
<evidence type="ECO:0000256" key="12">
    <source>
        <dbReference type="ARBA" id="ARBA00023501"/>
    </source>
</evidence>
<dbReference type="PANTHER" id="PTHR11670">
    <property type="entry name" value="ACONITASE/IRON-RESPONSIVE ELEMENT FAMILY MEMBER"/>
    <property type="match status" value="1"/>
</dbReference>
<dbReference type="FunFam" id="3.30.499.10:FF:000002">
    <property type="entry name" value="Aconitate hydratase"/>
    <property type="match status" value="1"/>
</dbReference>
<organism evidence="16 17">
    <name type="scientific">Thermobispora bispora (strain ATCC 19993 / DSM 43833 / CBS 139.67 / JCM 10125 / KCTC 9307 / NBRC 14880 / R51)</name>
    <dbReference type="NCBI Taxonomy" id="469371"/>
    <lineage>
        <taxon>Bacteria</taxon>
        <taxon>Bacillati</taxon>
        <taxon>Actinomycetota</taxon>
        <taxon>Actinomycetes</taxon>
        <taxon>Streptosporangiales</taxon>
        <taxon>Streptosporangiaceae</taxon>
        <taxon>Thermobispora</taxon>
    </lineage>
</organism>
<dbReference type="RefSeq" id="WP_013132519.1">
    <property type="nucleotide sequence ID" value="NC_014165.1"/>
</dbReference>
<dbReference type="EC" id="4.2.1.3" evidence="4"/>
<evidence type="ECO:0000256" key="11">
    <source>
        <dbReference type="ARBA" id="ARBA00023239"/>
    </source>
</evidence>
<dbReference type="GO" id="GO:0019679">
    <property type="term" value="P:propionate metabolic process, methylcitrate cycle"/>
    <property type="evidence" value="ECO:0007669"/>
    <property type="project" value="UniProtKB-ARBA"/>
</dbReference>
<dbReference type="FunFam" id="3.20.19.10:FF:000001">
    <property type="entry name" value="Aconitate hydratase"/>
    <property type="match status" value="1"/>
</dbReference>
<evidence type="ECO:0000256" key="8">
    <source>
        <dbReference type="ARBA" id="ARBA00022884"/>
    </source>
</evidence>
<name>D6Y3B1_THEBD</name>
<comment type="similarity">
    <text evidence="3">Belongs to the aconitase/IPM isomerase family.</text>
</comment>
<dbReference type="PROSITE" id="PS01244">
    <property type="entry name" value="ACONITASE_2"/>
    <property type="match status" value="1"/>
</dbReference>
<keyword evidence="17" id="KW-1185">Reference proteome</keyword>
<dbReference type="PRINTS" id="PR00415">
    <property type="entry name" value="ACONITASE"/>
</dbReference>
<dbReference type="GO" id="GO:0046872">
    <property type="term" value="F:metal ion binding"/>
    <property type="evidence" value="ECO:0007669"/>
    <property type="project" value="UniProtKB-KW"/>
</dbReference>
<accession>D6Y3B1</accession>
<dbReference type="STRING" id="469371.Tbis_2276"/>
<dbReference type="GO" id="GO:0006099">
    <property type="term" value="P:tricarboxylic acid cycle"/>
    <property type="evidence" value="ECO:0007669"/>
    <property type="project" value="UniProtKB-UniPathway"/>
</dbReference>
<dbReference type="InterPro" id="IPR044137">
    <property type="entry name" value="AcnA_IRP_Swivel"/>
</dbReference>
<proteinExistence type="inferred from homology"/>
<evidence type="ECO:0000256" key="10">
    <source>
        <dbReference type="ARBA" id="ARBA00023014"/>
    </source>
</evidence>
<feature type="domain" description="Aconitase A/isopropylmalate dehydratase small subunit swivel" evidence="15">
    <location>
        <begin position="723"/>
        <end position="851"/>
    </location>
</feature>
<keyword evidence="6" id="KW-0816">Tricarboxylic acid cycle</keyword>
<dbReference type="SUPFAM" id="SSF53732">
    <property type="entry name" value="Aconitase iron-sulfur domain"/>
    <property type="match status" value="1"/>
</dbReference>
<dbReference type="FunFam" id="3.30.499.10:FF:000009">
    <property type="entry name" value="Aconitate hydratase"/>
    <property type="match status" value="1"/>
</dbReference>
<dbReference type="GO" id="GO:0003723">
    <property type="term" value="F:RNA binding"/>
    <property type="evidence" value="ECO:0007669"/>
    <property type="project" value="UniProtKB-KW"/>
</dbReference>
<comment type="pathway">
    <text evidence="2">Carbohydrate metabolism; tricarboxylic acid cycle; isocitrate from oxaloacetate: step 2/2.</text>
</comment>
<feature type="compositionally biased region" description="Basic and acidic residues" evidence="13">
    <location>
        <begin position="423"/>
        <end position="436"/>
    </location>
</feature>
<dbReference type="OrthoDB" id="9764318at2"/>
<evidence type="ECO:0000256" key="13">
    <source>
        <dbReference type="SAM" id="MobiDB-lite"/>
    </source>
</evidence>
<dbReference type="HOGENOM" id="CLU_013476_2_1_11"/>
<dbReference type="InterPro" id="IPR000573">
    <property type="entry name" value="AconitaseA/IPMdHydase_ssu_swvl"/>
</dbReference>
<dbReference type="KEGG" id="tbi:Tbis_2276"/>
<sequence length="926" mass="100160">MSANSFGSRDTLRVGDATYEIYRLDAVEGSARLPYSLKILLENLLRTEDGANVTADHIRALANWDPQAEPSVEIQFTPARVIMQDFTGVPCIVDLATMREAMRDLGGDPAKINPLAPAELVIDHSVIVDFFGRSDAFQRNVEREYERNRERYQFLRWGQTAFDQFKVVPPGTGIVHQVNIEHLARVVMTRDGKAYPDTCVGTDSHTTMENGIGVLGWGVGGIEAEAAMLGQPISMLIPRVVGFKLTGKLPAGATATDLVLTITEILRKHGVVGKFVEFYGEGVASIPVPNRATIGNMSPEFGSTCAIFPIDQQTIDYLRLTGRSAEQIALIEAYAKEQGLWLDPSAPEPVFSEYLELDLGTVVPSIAGPKRPQDRIPLSDAKSAWRAAVRDYVPGDSVQGPTDEASAESFPASDSPAISHGGSGDRPHPAKLDGGRPHRPTKVTLSDGTTFELDHGAVVIAAITSCTNTSNPYVMLGAALLAKNAVDKGLTRKPWVKTSLAPGSQVVTGYFERSGLQPYLDKLGFNLVGYGCTTCIGNSGPLDPEISAAIQSADLAVTAVLSGNRNFEGRINPDVKMNYLASPPLVVAYALAGTMDIDFENEPIGTGSDGKPVYLRDIWPTPEQISAVVSESISQDLFVRDYADVFKGDERWQSLPVPTGDTFSWDPDSTYVRKAPYFDGMPAEPEPVSDIRGARVLALLGDSVTTDHISPAGAIKPDSPAGRYLQEHGVAVKDFNSYGSRRGNHEVMIRGTFANIRLRNRLLDGVEGGYTRDFTRGGEQTTIYEAAMNYKAAGVPLIVLAGKEYGSGSSRDWAAKGTALLGVRAVIAESFERIHRSNLIGMGVLPLQFQEGDSVESLGLTGEETFDIIGIEQLNSGTTPRTVTVRAGDKEFQAIVRIDTPGEAEYYRHGGIMQYVLRNLLAKSKS</sequence>
<dbReference type="EMBL" id="CP001874">
    <property type="protein sequence ID" value="ADG88986.1"/>
    <property type="molecule type" value="Genomic_DNA"/>
</dbReference>
<dbReference type="UniPathway" id="UPA00946"/>
<evidence type="ECO:0000256" key="4">
    <source>
        <dbReference type="ARBA" id="ARBA00012926"/>
    </source>
</evidence>